<evidence type="ECO:0008006" key="4">
    <source>
        <dbReference type="Google" id="ProtNLM"/>
    </source>
</evidence>
<keyword evidence="3" id="KW-1185">Reference proteome</keyword>
<sequence length="169" mass="18845">MIKKSIFASLTILCFALLSFTAPGDPKNPVQNAELTRGQAIVEFDQLGIDQIVRNGFSPIEEMQPGLGIFHPIPYLPLPQPPDTTIICDGMTMSELRMDIEQRTQVFMNSSQADAAQAQANKNCRAVFFIIRNCKITRVITIEPQFPCWSYSLQLQLTEGPRVSATIIN</sequence>
<keyword evidence="1" id="KW-0732">Signal</keyword>
<dbReference type="KEGG" id="cbae:COR50_17795"/>
<feature type="chain" id="PRO_5012290534" description="DUF4189 domain-containing protein" evidence="1">
    <location>
        <begin position="25"/>
        <end position="169"/>
    </location>
</feature>
<protein>
    <recommendedName>
        <fullName evidence="4">DUF4189 domain-containing protein</fullName>
    </recommendedName>
</protein>
<evidence type="ECO:0000313" key="2">
    <source>
        <dbReference type="EMBL" id="ATL48869.1"/>
    </source>
</evidence>
<proteinExistence type="predicted"/>
<dbReference type="Proteomes" id="UP000220133">
    <property type="component" value="Chromosome"/>
</dbReference>
<dbReference type="AlphaFoldDB" id="A0A291QXW2"/>
<gene>
    <name evidence="2" type="ORF">COR50_17795</name>
</gene>
<dbReference type="RefSeq" id="WP_098195240.1">
    <property type="nucleotide sequence ID" value="NZ_CP023777.1"/>
</dbReference>
<accession>A0A291QXW2</accession>
<feature type="signal peptide" evidence="1">
    <location>
        <begin position="1"/>
        <end position="24"/>
    </location>
</feature>
<organism evidence="2 3">
    <name type="scientific">Chitinophaga caeni</name>
    <dbReference type="NCBI Taxonomy" id="2029983"/>
    <lineage>
        <taxon>Bacteria</taxon>
        <taxon>Pseudomonadati</taxon>
        <taxon>Bacteroidota</taxon>
        <taxon>Chitinophagia</taxon>
        <taxon>Chitinophagales</taxon>
        <taxon>Chitinophagaceae</taxon>
        <taxon>Chitinophaga</taxon>
    </lineage>
</organism>
<evidence type="ECO:0000256" key="1">
    <source>
        <dbReference type="SAM" id="SignalP"/>
    </source>
</evidence>
<dbReference type="EMBL" id="CP023777">
    <property type="protein sequence ID" value="ATL48869.1"/>
    <property type="molecule type" value="Genomic_DNA"/>
</dbReference>
<name>A0A291QXW2_9BACT</name>
<evidence type="ECO:0000313" key="3">
    <source>
        <dbReference type="Proteomes" id="UP000220133"/>
    </source>
</evidence>
<reference evidence="2 3" key="1">
    <citation type="submission" date="2017-10" db="EMBL/GenBank/DDBJ databases">
        <title>Paenichitinophaga pekingensis gen. nov., sp. nov., isolated from activated sludge.</title>
        <authorList>
            <person name="Jin D."/>
            <person name="Kong X."/>
            <person name="Deng Y."/>
            <person name="Bai Z."/>
        </authorList>
    </citation>
    <scope>NUCLEOTIDE SEQUENCE [LARGE SCALE GENOMIC DNA]</scope>
    <source>
        <strain evidence="2 3">13</strain>
    </source>
</reference>